<reference evidence="1" key="2">
    <citation type="journal article" date="2019" name="IMA Fungus">
        <title>Genome sequencing and comparison of five Tilletia species to identify candidate genes for the detection of regulated species infecting wheat.</title>
        <authorList>
            <person name="Nguyen H.D.T."/>
            <person name="Sultana T."/>
            <person name="Kesanakurti P."/>
            <person name="Hambleton S."/>
        </authorList>
    </citation>
    <scope>NUCLEOTIDE SEQUENCE</scope>
    <source>
        <strain evidence="1">DAOMC 236426</strain>
    </source>
</reference>
<feature type="non-terminal residue" evidence="1">
    <location>
        <position position="1"/>
    </location>
</feature>
<protein>
    <submittedName>
        <fullName evidence="1">Uncharacterized protein</fullName>
    </submittedName>
</protein>
<organism evidence="1 2">
    <name type="scientific">Tilletia controversa</name>
    <name type="common">dwarf bunt fungus</name>
    <dbReference type="NCBI Taxonomy" id="13291"/>
    <lineage>
        <taxon>Eukaryota</taxon>
        <taxon>Fungi</taxon>
        <taxon>Dikarya</taxon>
        <taxon>Basidiomycota</taxon>
        <taxon>Ustilaginomycotina</taxon>
        <taxon>Exobasidiomycetes</taxon>
        <taxon>Tilletiales</taxon>
        <taxon>Tilletiaceae</taxon>
        <taxon>Tilletia</taxon>
    </lineage>
</organism>
<evidence type="ECO:0000313" key="1">
    <source>
        <dbReference type="EMBL" id="KAE8242498.1"/>
    </source>
</evidence>
<evidence type="ECO:0000313" key="2">
    <source>
        <dbReference type="Proteomes" id="UP000077684"/>
    </source>
</evidence>
<dbReference type="AlphaFoldDB" id="A0A8X7MMW4"/>
<proteinExistence type="predicted"/>
<accession>A0A8X7MMW4</accession>
<dbReference type="Proteomes" id="UP000077684">
    <property type="component" value="Unassembled WGS sequence"/>
</dbReference>
<dbReference type="EMBL" id="LWDE02001077">
    <property type="protein sequence ID" value="KAE8242498.1"/>
    <property type="molecule type" value="Genomic_DNA"/>
</dbReference>
<reference evidence="1" key="1">
    <citation type="submission" date="2016-04" db="EMBL/GenBank/DDBJ databases">
        <authorList>
            <person name="Nguyen H.D."/>
            <person name="Samba Siva P."/>
            <person name="Cullis J."/>
            <person name="Levesque C.A."/>
            <person name="Hambleton S."/>
        </authorList>
    </citation>
    <scope>NUCLEOTIDE SEQUENCE</scope>
    <source>
        <strain evidence="1">DAOMC 236426</strain>
    </source>
</reference>
<gene>
    <name evidence="1" type="ORF">A4X06_0g6878</name>
</gene>
<keyword evidence="2" id="KW-1185">Reference proteome</keyword>
<comment type="caution">
    <text evidence="1">The sequence shown here is derived from an EMBL/GenBank/DDBJ whole genome shotgun (WGS) entry which is preliminary data.</text>
</comment>
<sequence>PRRQETAGRSRLSYCPPASSTHVHTLVTDMNADPQLGLFTHTPSWGGTPTFVGHHHGTHGLPALRTFALVRRTSTTLS</sequence>
<name>A0A8X7MMW4_9BASI</name>